<keyword evidence="7 10" id="KW-0811">Translocation</keyword>
<feature type="transmembrane region" description="Helical" evidence="10">
    <location>
        <begin position="173"/>
        <end position="190"/>
    </location>
</feature>
<evidence type="ECO:0000256" key="7">
    <source>
        <dbReference type="ARBA" id="ARBA00023010"/>
    </source>
</evidence>
<accession>A0A3E3K2K7</accession>
<feature type="transmembrane region" description="Helical" evidence="10">
    <location>
        <begin position="400"/>
        <end position="420"/>
    </location>
</feature>
<comment type="caution">
    <text evidence="14">The sequence shown here is derived from an EMBL/GenBank/DDBJ whole genome shotgun (WGS) entry which is preliminary data.</text>
</comment>
<evidence type="ECO:0000256" key="12">
    <source>
        <dbReference type="RuleBase" id="RU003484"/>
    </source>
</evidence>
<sequence>MLQTVRRAFQVEEIRQRLFFTFLMLIVVRLGSELPTPGVDPSYIQNFFASQTGDAFNFFDAFTGGSFTQMSVFALSITPYITSSIIVQLLTIAIPKLEELQKEGEEGRKKMTAITRYLTVGLALIESAAMSIGFGRQGLLVEFNFVNAAVVIVTLTAGSTLLMWIGERITEKGVGNGISIVLLINILSRIPSDFMRLYSQFIKGKSIANAALAAIIIIAVLLVVIVFVIILQDAVRKIPVQYSQKVVGRKTMGGQSTNIPLKVNTAGVIPVIFASSLMQFPIVIASFLGKGDGSGIGSEILKGLNSNNWCNPANIQYSWGLIVYILLTVFFAYFYTSITFNPMEIANNMKKSGGFILGIRPGKPTVEYLTKILNYIIFIGACGLVIVQIIPFFFNGVFGANVSFGGTSMIIIVGVVLETIKKVESMMLVRNYKGFLNT</sequence>
<dbReference type="Pfam" id="PF00344">
    <property type="entry name" value="SecY"/>
    <property type="match status" value="1"/>
</dbReference>
<proteinExistence type="inferred from homology"/>
<evidence type="ECO:0000256" key="2">
    <source>
        <dbReference type="ARBA" id="ARBA00005751"/>
    </source>
</evidence>
<dbReference type="NCBIfam" id="TIGR00967">
    <property type="entry name" value="3a0501s007"/>
    <property type="match status" value="1"/>
</dbReference>
<comment type="caution">
    <text evidence="10">Lacks conserved residue(s) required for the propagation of feature annotation.</text>
</comment>
<keyword evidence="5 10" id="KW-0653">Protein transport</keyword>
<comment type="similarity">
    <text evidence="2 10 13">Belongs to the SecY/SEC61-alpha family.</text>
</comment>
<feature type="transmembrane region" description="Helical" evidence="10">
    <location>
        <begin position="114"/>
        <end position="134"/>
    </location>
</feature>
<evidence type="ECO:0000256" key="11">
    <source>
        <dbReference type="RuleBase" id="RU000537"/>
    </source>
</evidence>
<evidence type="ECO:0000313" key="14">
    <source>
        <dbReference type="EMBL" id="RGE87696.1"/>
    </source>
</evidence>
<feature type="transmembrane region" description="Helical" evidence="10">
    <location>
        <begin position="317"/>
        <end position="335"/>
    </location>
</feature>
<dbReference type="GO" id="GO:0043952">
    <property type="term" value="P:protein transport by the Sec complex"/>
    <property type="evidence" value="ECO:0007669"/>
    <property type="project" value="UniProtKB-UniRule"/>
</dbReference>
<evidence type="ECO:0000256" key="4">
    <source>
        <dbReference type="ARBA" id="ARBA00022692"/>
    </source>
</evidence>
<evidence type="ECO:0000256" key="1">
    <source>
        <dbReference type="ARBA" id="ARBA00004141"/>
    </source>
</evidence>
<evidence type="ECO:0000256" key="13">
    <source>
        <dbReference type="RuleBase" id="RU004349"/>
    </source>
</evidence>
<feature type="transmembrane region" description="Helical" evidence="10">
    <location>
        <begin position="210"/>
        <end position="231"/>
    </location>
</feature>
<dbReference type="PROSITE" id="PS00756">
    <property type="entry name" value="SECY_2"/>
    <property type="match status" value="1"/>
</dbReference>
<dbReference type="GeneID" id="97191884"/>
<comment type="subcellular location">
    <subcellularLocation>
        <location evidence="10">Cell membrane</location>
        <topology evidence="10">Multi-pass membrane protein</topology>
    </subcellularLocation>
    <subcellularLocation>
        <location evidence="1 12">Membrane</location>
        <topology evidence="1 12">Multi-pass membrane protein</topology>
    </subcellularLocation>
</comment>
<dbReference type="GO" id="GO:0005886">
    <property type="term" value="C:plasma membrane"/>
    <property type="evidence" value="ECO:0007669"/>
    <property type="project" value="UniProtKB-SubCell"/>
</dbReference>
<name>A0A3E3K2K7_9FIRM</name>
<evidence type="ECO:0000256" key="9">
    <source>
        <dbReference type="ARBA" id="ARBA00039733"/>
    </source>
</evidence>
<reference evidence="14 15" key="1">
    <citation type="submission" date="2018-08" db="EMBL/GenBank/DDBJ databases">
        <title>A genome reference for cultivated species of the human gut microbiota.</title>
        <authorList>
            <person name="Zou Y."/>
            <person name="Xue W."/>
            <person name="Luo G."/>
        </authorList>
    </citation>
    <scope>NUCLEOTIDE SEQUENCE [LARGE SCALE GENOMIC DNA]</scope>
    <source>
        <strain evidence="14 15">AF37-2AT</strain>
    </source>
</reference>
<dbReference type="GO" id="GO:0006605">
    <property type="term" value="P:protein targeting"/>
    <property type="evidence" value="ECO:0007669"/>
    <property type="project" value="UniProtKB-UniRule"/>
</dbReference>
<dbReference type="RefSeq" id="WP_024731872.1">
    <property type="nucleotide sequence ID" value="NZ_BAABYU010000001.1"/>
</dbReference>
<dbReference type="AlphaFoldDB" id="A0A3E3K2K7"/>
<dbReference type="InterPro" id="IPR030659">
    <property type="entry name" value="SecY_CS"/>
</dbReference>
<dbReference type="Proteomes" id="UP000261080">
    <property type="component" value="Unassembled WGS sequence"/>
</dbReference>
<dbReference type="SUPFAM" id="SSF103491">
    <property type="entry name" value="Preprotein translocase SecY subunit"/>
    <property type="match status" value="1"/>
</dbReference>
<dbReference type="Gene3D" id="1.10.3370.10">
    <property type="entry name" value="SecY subunit domain"/>
    <property type="match status" value="1"/>
</dbReference>
<dbReference type="GO" id="GO:0065002">
    <property type="term" value="P:intracellular protein transmembrane transport"/>
    <property type="evidence" value="ECO:0007669"/>
    <property type="project" value="UniProtKB-UniRule"/>
</dbReference>
<dbReference type="PROSITE" id="PS00755">
    <property type="entry name" value="SECY_1"/>
    <property type="match status" value="1"/>
</dbReference>
<evidence type="ECO:0000313" key="15">
    <source>
        <dbReference type="Proteomes" id="UP000261080"/>
    </source>
</evidence>
<keyword evidence="4 10" id="KW-0812">Transmembrane</keyword>
<dbReference type="EMBL" id="QVLX01000003">
    <property type="protein sequence ID" value="RGE87696.1"/>
    <property type="molecule type" value="Genomic_DNA"/>
</dbReference>
<evidence type="ECO:0000256" key="8">
    <source>
        <dbReference type="ARBA" id="ARBA00023136"/>
    </source>
</evidence>
<dbReference type="InterPro" id="IPR026593">
    <property type="entry name" value="SecY"/>
</dbReference>
<dbReference type="PANTHER" id="PTHR10906">
    <property type="entry name" value="SECY/SEC61-ALPHA FAMILY MEMBER"/>
    <property type="match status" value="1"/>
</dbReference>
<protein>
    <recommendedName>
        <fullName evidence="9 10">Protein translocase subunit SecY</fullName>
    </recommendedName>
</protein>
<organism evidence="14 15">
    <name type="scientific">Sellimonas intestinalis</name>
    <dbReference type="NCBI Taxonomy" id="1653434"/>
    <lineage>
        <taxon>Bacteria</taxon>
        <taxon>Bacillati</taxon>
        <taxon>Bacillota</taxon>
        <taxon>Clostridia</taxon>
        <taxon>Lachnospirales</taxon>
        <taxon>Lachnospiraceae</taxon>
        <taxon>Sellimonas</taxon>
    </lineage>
</organism>
<feature type="transmembrane region" description="Helical" evidence="10">
    <location>
        <begin position="372"/>
        <end position="394"/>
    </location>
</feature>
<gene>
    <name evidence="10 14" type="primary">secY</name>
    <name evidence="14" type="ORF">DW016_06105</name>
</gene>
<dbReference type="FunFam" id="1.10.3370.10:FF:000001">
    <property type="entry name" value="Preprotein translocase subunit SecY"/>
    <property type="match status" value="1"/>
</dbReference>
<comment type="function">
    <text evidence="10 11">The central subunit of the protein translocation channel SecYEG. Consists of two halves formed by TMs 1-5 and 6-10. These two domains form a lateral gate at the front which open onto the bilayer between TMs 2 and 7, and are clamped together by SecE at the back. The channel is closed by both a pore ring composed of hydrophobic SecY resides and a short helix (helix 2A) on the extracellular side of the membrane which forms a plug. The plug probably moves laterally to allow the channel to open. The ring and the pore may move independently.</text>
</comment>
<dbReference type="HAMAP" id="MF_01465">
    <property type="entry name" value="SecY"/>
    <property type="match status" value="1"/>
</dbReference>
<comment type="subunit">
    <text evidence="10">Component of the Sec protein translocase complex. Heterotrimer consisting of SecY, SecE and SecG subunits. The heterotrimers can form oligomers, although 1 heterotrimer is thought to be able to translocate proteins. Interacts with the ribosome. Interacts with SecDF, and other proteins may be involved. Interacts with SecA.</text>
</comment>
<evidence type="ECO:0000256" key="6">
    <source>
        <dbReference type="ARBA" id="ARBA00022989"/>
    </source>
</evidence>
<dbReference type="PRINTS" id="PR00303">
    <property type="entry name" value="SECYTRNLCASE"/>
</dbReference>
<keyword evidence="8 10" id="KW-0472">Membrane</keyword>
<keyword evidence="6 10" id="KW-1133">Transmembrane helix</keyword>
<keyword evidence="10" id="KW-1003">Cell membrane</keyword>
<dbReference type="InterPro" id="IPR023201">
    <property type="entry name" value="SecY_dom_sf"/>
</dbReference>
<keyword evidence="3 10" id="KW-0813">Transport</keyword>
<keyword evidence="15" id="KW-1185">Reference proteome</keyword>
<evidence type="ECO:0000256" key="10">
    <source>
        <dbReference type="HAMAP-Rule" id="MF_01465"/>
    </source>
</evidence>
<feature type="transmembrane region" description="Helical" evidence="10">
    <location>
        <begin position="146"/>
        <end position="166"/>
    </location>
</feature>
<evidence type="ECO:0000256" key="5">
    <source>
        <dbReference type="ARBA" id="ARBA00022927"/>
    </source>
</evidence>
<dbReference type="InterPro" id="IPR002208">
    <property type="entry name" value="SecY/SEC61-alpha"/>
</dbReference>
<dbReference type="OrthoDB" id="9809248at2"/>
<feature type="transmembrane region" description="Helical" evidence="10">
    <location>
        <begin position="268"/>
        <end position="288"/>
    </location>
</feature>
<dbReference type="PIRSF" id="PIRSF004557">
    <property type="entry name" value="SecY"/>
    <property type="match status" value="1"/>
</dbReference>
<evidence type="ECO:0000256" key="3">
    <source>
        <dbReference type="ARBA" id="ARBA00022448"/>
    </source>
</evidence>